<evidence type="ECO:0000313" key="4">
    <source>
        <dbReference type="Proteomes" id="UP001385951"/>
    </source>
</evidence>
<feature type="domain" description="Ricin B lectin" evidence="2">
    <location>
        <begin position="30"/>
        <end position="90"/>
    </location>
</feature>
<evidence type="ECO:0000256" key="1">
    <source>
        <dbReference type="SAM" id="SignalP"/>
    </source>
</evidence>
<name>A0AAW0GEZ0_9APHY</name>
<evidence type="ECO:0000313" key="3">
    <source>
        <dbReference type="EMBL" id="KAK7691875.1"/>
    </source>
</evidence>
<dbReference type="SUPFAM" id="SSF50370">
    <property type="entry name" value="Ricin B-like lectins"/>
    <property type="match status" value="1"/>
</dbReference>
<keyword evidence="4" id="KW-1185">Reference proteome</keyword>
<organism evidence="3 4">
    <name type="scientific">Cerrena zonata</name>
    <dbReference type="NCBI Taxonomy" id="2478898"/>
    <lineage>
        <taxon>Eukaryota</taxon>
        <taxon>Fungi</taxon>
        <taxon>Dikarya</taxon>
        <taxon>Basidiomycota</taxon>
        <taxon>Agaricomycotina</taxon>
        <taxon>Agaricomycetes</taxon>
        <taxon>Polyporales</taxon>
        <taxon>Cerrenaceae</taxon>
        <taxon>Cerrena</taxon>
    </lineage>
</organism>
<dbReference type="Pfam" id="PF14200">
    <property type="entry name" value="RicinB_lectin_2"/>
    <property type="match status" value="1"/>
</dbReference>
<gene>
    <name evidence="3" type="ORF">QCA50_005279</name>
</gene>
<feature type="chain" id="PRO_5043620347" description="Ricin B lectin domain-containing protein" evidence="1">
    <location>
        <begin position="22"/>
        <end position="162"/>
    </location>
</feature>
<keyword evidence="1" id="KW-0732">Signal</keyword>
<accession>A0AAW0GEZ0</accession>
<protein>
    <recommendedName>
        <fullName evidence="2">Ricin B lectin domain-containing protein</fullName>
    </recommendedName>
</protein>
<feature type="signal peptide" evidence="1">
    <location>
        <begin position="1"/>
        <end position="21"/>
    </location>
</feature>
<dbReference type="InterPro" id="IPR035992">
    <property type="entry name" value="Ricin_B-like_lectins"/>
</dbReference>
<reference evidence="3 4" key="1">
    <citation type="submission" date="2022-09" db="EMBL/GenBank/DDBJ databases">
        <authorList>
            <person name="Palmer J.M."/>
        </authorList>
    </citation>
    <scope>NUCLEOTIDE SEQUENCE [LARGE SCALE GENOMIC DNA]</scope>
    <source>
        <strain evidence="3 4">DSM 7382</strain>
    </source>
</reference>
<comment type="caution">
    <text evidence="3">The sequence shown here is derived from an EMBL/GenBank/DDBJ whole genome shotgun (WGS) entry which is preliminary data.</text>
</comment>
<dbReference type="AlphaFoldDB" id="A0AAW0GEZ0"/>
<dbReference type="EMBL" id="JASBNA010000005">
    <property type="protein sequence ID" value="KAK7691875.1"/>
    <property type="molecule type" value="Genomic_DNA"/>
</dbReference>
<dbReference type="PROSITE" id="PS50231">
    <property type="entry name" value="RICIN_B_LECTIN"/>
    <property type="match status" value="1"/>
</dbReference>
<dbReference type="Proteomes" id="UP001385951">
    <property type="component" value="Unassembled WGS sequence"/>
</dbReference>
<evidence type="ECO:0000259" key="2">
    <source>
        <dbReference type="Pfam" id="PF14200"/>
    </source>
</evidence>
<proteinExistence type="predicted"/>
<dbReference type="Gene3D" id="2.80.10.50">
    <property type="match status" value="1"/>
</dbReference>
<dbReference type="InterPro" id="IPR000772">
    <property type="entry name" value="Ricin_B_lectin"/>
</dbReference>
<sequence>MLTTVLAKLAVIAIAAGGVTAKPALTPPTPGKYRIQNLASGLYVDASSSLQTSGNPVIVFTLNTPLSANQEWNVTVNSDRTTTLQSISSFVQHTTANNGNTVVSLNPTTPSPFEIKPAANGVFICIDGCTCFTGSSTSNTQITMEPLTGALNQSWVFQPVGN</sequence>